<organism evidence="3 4">
    <name type="scientific">Opisthorchis felineus</name>
    <dbReference type="NCBI Taxonomy" id="147828"/>
    <lineage>
        <taxon>Eukaryota</taxon>
        <taxon>Metazoa</taxon>
        <taxon>Spiralia</taxon>
        <taxon>Lophotrochozoa</taxon>
        <taxon>Platyhelminthes</taxon>
        <taxon>Trematoda</taxon>
        <taxon>Digenea</taxon>
        <taxon>Opisthorchiida</taxon>
        <taxon>Opisthorchiata</taxon>
        <taxon>Opisthorchiidae</taxon>
        <taxon>Opisthorchis</taxon>
    </lineage>
</organism>
<feature type="region of interest" description="Disordered" evidence="1">
    <location>
        <begin position="1"/>
        <end position="20"/>
    </location>
</feature>
<feature type="compositionally biased region" description="Basic and acidic residues" evidence="1">
    <location>
        <begin position="79"/>
        <end position="91"/>
    </location>
</feature>
<sequence>MHDDTRIPKLDFGTLSERSDGPIYTIAKSTQNAPTNRSSLSTVSWGSDYSNETPRTNPVNEPYRRTRQDHSTSTAQAPKHNEKKTFEREGYTKQLTSKSTSVRHTLSNKENTHQSDKLEYAFKPNTHESQSNIISPYTGNHIGGAEESTYTYADRRTSEKVPTTTVHPSQLGPHLTVKQSMSFTARLSVFNPSDLSACTHVHFRPDLSWTNSISSWSLRSYVGMAFLDDSTWMLNEKHRTGASTSPMPFLPRAVHHCAYGRRNGYPYIPEVDIFPGATLFVQFREAANAPEQLRHFLNHTKGVLRIRICTVDSEKRQRAITFHLTVFRFIKGSRLVFSKSDFVNALGQLMSSSEYVDFSEFEAFYEGFSIALAGCPLDSLTDSDDMENYAAIFGPYGMAYKEEMDRFERLVRGSWGV</sequence>
<dbReference type="AlphaFoldDB" id="A0A4S2M062"/>
<dbReference type="EMBL" id="SJOL01005965">
    <property type="protein sequence ID" value="TGZ69563.1"/>
    <property type="molecule type" value="Genomic_DNA"/>
</dbReference>
<keyword evidence="4" id="KW-1185">Reference proteome</keyword>
<evidence type="ECO:0000313" key="4">
    <source>
        <dbReference type="Proteomes" id="UP000308267"/>
    </source>
</evidence>
<protein>
    <recommendedName>
        <fullName evidence="2">Calcyphosin-2 PH domain-containing protein</fullName>
    </recommendedName>
</protein>
<evidence type="ECO:0000259" key="2">
    <source>
        <dbReference type="Pfam" id="PF25348"/>
    </source>
</evidence>
<feature type="compositionally biased region" description="Polar residues" evidence="1">
    <location>
        <begin position="93"/>
        <end position="109"/>
    </location>
</feature>
<evidence type="ECO:0000313" key="3">
    <source>
        <dbReference type="EMBL" id="TGZ69563.1"/>
    </source>
</evidence>
<comment type="caution">
    <text evidence="3">The sequence shown here is derived from an EMBL/GenBank/DDBJ whole genome shotgun (WGS) entry which is preliminary data.</text>
</comment>
<name>A0A4S2M062_OPIFE</name>
<dbReference type="InterPro" id="IPR057461">
    <property type="entry name" value="CAYP2_PH"/>
</dbReference>
<dbReference type="Proteomes" id="UP000308267">
    <property type="component" value="Unassembled WGS sequence"/>
</dbReference>
<gene>
    <name evidence="3" type="ORF">CRM22_003671</name>
</gene>
<dbReference type="OrthoDB" id="6265397at2759"/>
<proteinExistence type="predicted"/>
<reference evidence="3 4" key="1">
    <citation type="journal article" date="2019" name="BMC Genomics">
        <title>New insights from Opisthorchis felineus genome: update on genomics of the epidemiologically important liver flukes.</title>
        <authorList>
            <person name="Ershov N.I."/>
            <person name="Mordvinov V.A."/>
            <person name="Prokhortchouk E.B."/>
            <person name="Pakharukova M.Y."/>
            <person name="Gunbin K.V."/>
            <person name="Ustyantsev K."/>
            <person name="Genaev M.A."/>
            <person name="Blinov A.G."/>
            <person name="Mazur A."/>
            <person name="Boulygina E."/>
            <person name="Tsygankova S."/>
            <person name="Khrameeva E."/>
            <person name="Chekanov N."/>
            <person name="Fan G."/>
            <person name="Xiao A."/>
            <person name="Zhang H."/>
            <person name="Xu X."/>
            <person name="Yang H."/>
            <person name="Solovyev V."/>
            <person name="Lee S.M."/>
            <person name="Liu X."/>
            <person name="Afonnikov D.A."/>
            <person name="Skryabin K.G."/>
        </authorList>
    </citation>
    <scope>NUCLEOTIDE SEQUENCE [LARGE SCALE GENOMIC DNA]</scope>
    <source>
        <strain evidence="3">AK-0245</strain>
        <tissue evidence="3">Whole organism</tissue>
    </source>
</reference>
<feature type="domain" description="Calcyphosin-2 PH" evidence="2">
    <location>
        <begin position="177"/>
        <end position="332"/>
    </location>
</feature>
<evidence type="ECO:0000256" key="1">
    <source>
        <dbReference type="SAM" id="MobiDB-lite"/>
    </source>
</evidence>
<dbReference type="Pfam" id="PF25348">
    <property type="entry name" value="PH_CAYP2"/>
    <property type="match status" value="1"/>
</dbReference>
<feature type="compositionally biased region" description="Polar residues" evidence="1">
    <location>
        <begin position="29"/>
        <end position="59"/>
    </location>
</feature>
<feature type="region of interest" description="Disordered" evidence="1">
    <location>
        <begin position="29"/>
        <end position="116"/>
    </location>
</feature>
<dbReference type="STRING" id="147828.A0A4S2M062"/>
<accession>A0A4S2M062</accession>